<proteinExistence type="predicted"/>
<feature type="region of interest" description="Disordered" evidence="1">
    <location>
        <begin position="332"/>
        <end position="367"/>
    </location>
</feature>
<feature type="compositionally biased region" description="Gly residues" evidence="1">
    <location>
        <begin position="715"/>
        <end position="724"/>
    </location>
</feature>
<evidence type="ECO:0000313" key="3">
    <source>
        <dbReference type="Proteomes" id="UP000077521"/>
    </source>
</evidence>
<feature type="compositionally biased region" description="Basic and acidic residues" evidence="1">
    <location>
        <begin position="728"/>
        <end position="739"/>
    </location>
</feature>
<feature type="compositionally biased region" description="Low complexity" evidence="1">
    <location>
        <begin position="765"/>
        <end position="774"/>
    </location>
</feature>
<feature type="compositionally biased region" description="Acidic residues" evidence="1">
    <location>
        <begin position="507"/>
        <end position="516"/>
    </location>
</feature>
<feature type="compositionally biased region" description="Acidic residues" evidence="1">
    <location>
        <begin position="413"/>
        <end position="431"/>
    </location>
</feature>
<evidence type="ECO:0000313" key="2">
    <source>
        <dbReference type="EMBL" id="KAE8259749.1"/>
    </source>
</evidence>
<feature type="compositionally biased region" description="Basic residues" evidence="1">
    <location>
        <begin position="338"/>
        <end position="355"/>
    </location>
</feature>
<evidence type="ECO:0000256" key="1">
    <source>
        <dbReference type="SAM" id="MobiDB-lite"/>
    </source>
</evidence>
<name>A0A177TH19_9BASI</name>
<gene>
    <name evidence="2" type="ORF">A4X13_0g802</name>
</gene>
<reference evidence="2" key="2">
    <citation type="journal article" date="2019" name="IMA Fungus">
        <title>Genome sequencing and comparison of five Tilletia species to identify candidate genes for the detection of regulated species infecting wheat.</title>
        <authorList>
            <person name="Nguyen H.D.T."/>
            <person name="Sultana T."/>
            <person name="Kesanakurti P."/>
            <person name="Hambleton S."/>
        </authorList>
    </citation>
    <scope>NUCLEOTIDE SEQUENCE</scope>
    <source>
        <strain evidence="2">DAOMC 236416</strain>
    </source>
</reference>
<dbReference type="EMBL" id="LWDF02000027">
    <property type="protein sequence ID" value="KAE8259749.1"/>
    <property type="molecule type" value="Genomic_DNA"/>
</dbReference>
<sequence>MAHGSTANAGSSCTDVLTRLSHLDPSTLAQILLQHGSSIGTAVRLTLTTLAHAELLRSSVSHIKNVEIKDEEEDGAEKMLEVLGIVLSRALGRGDPSLARAILPGTPSLIDLSISIGTLTPQSPTATKLRASLRSLIDPHLASEILQAVHASLQTAILGPFDAQQLLSLSGTGGGEAVLVDVQRRARMLALLLRALPVSRGADDPYGVVLRQLAGDLGRLHDGVVPVLSSQRGSAVYQAAQVHLRDAALALVLLCPPTAGHSAVADLVSSLGSAASKLKTSEEHQSLVDVLRARFLGNSEVGWDELMVALKKNASTSSGSSGIDEPEQLMQVLQQRKSSSRPARRTSARKGKSKATTRGTSSSSAVDPEILATVRSILPHLDTPTLARRLQRPKYASATTSEQIIDLLLESTSDADDDDDDEGDEEEEDAQDLLTRPYEPPPPIVRTRRANIFDDDPLDLSKFRYKPDVPQLDTSTNDNNKSKSDGLYSIPSDLKASVLARVAAQEREEEEEEWELDGGGVREAGFEEELEEEEGDEHYTARNGGGMDWVGRRGMTTSLSQSGGRGTTVMAVPSAREWRRKIEDESDENEDDEDTNAAGGPSTAGMVKPPPAPTQGGTSSSAAGERVAEQILTRYYSQYGASLFARDPALRKGNNALGKVRGQLIVELGRESGKSWDHGLVESWGVMFERNPRKDKLLARSTDLLAPNPNHAPPGGAGQNGGAGGEEEGGRRFGPDKGRGGRVLRGGGSSSRGRGSSSAAGEAPTNNNNTSTSGARGGGAGAGRGQHSGSNRAAKQKEKRGSSARFRGGRGGGMARSGAFPAGVGE</sequence>
<feature type="compositionally biased region" description="Acidic residues" evidence="1">
    <location>
        <begin position="526"/>
        <end position="536"/>
    </location>
</feature>
<keyword evidence="3" id="KW-1185">Reference proteome</keyword>
<accession>A0A177TH19</accession>
<feature type="region of interest" description="Disordered" evidence="1">
    <location>
        <begin position="704"/>
        <end position="826"/>
    </location>
</feature>
<dbReference type="AlphaFoldDB" id="A0A177TH19"/>
<feature type="compositionally biased region" description="Gly residues" evidence="1">
    <location>
        <begin position="775"/>
        <end position="786"/>
    </location>
</feature>
<feature type="compositionally biased region" description="Polar residues" evidence="1">
    <location>
        <begin position="356"/>
        <end position="365"/>
    </location>
</feature>
<organism evidence="2 3">
    <name type="scientific">Tilletia indica</name>
    <dbReference type="NCBI Taxonomy" id="43049"/>
    <lineage>
        <taxon>Eukaryota</taxon>
        <taxon>Fungi</taxon>
        <taxon>Dikarya</taxon>
        <taxon>Basidiomycota</taxon>
        <taxon>Ustilaginomycotina</taxon>
        <taxon>Exobasidiomycetes</taxon>
        <taxon>Tilletiales</taxon>
        <taxon>Tilletiaceae</taxon>
        <taxon>Tilletia</taxon>
    </lineage>
</organism>
<comment type="caution">
    <text evidence="2">The sequence shown here is derived from an EMBL/GenBank/DDBJ whole genome shotgun (WGS) entry which is preliminary data.</text>
</comment>
<feature type="compositionally biased region" description="Acidic residues" evidence="1">
    <location>
        <begin position="584"/>
        <end position="595"/>
    </location>
</feature>
<protein>
    <submittedName>
        <fullName evidence="2">Uncharacterized protein</fullName>
    </submittedName>
</protein>
<feature type="region of interest" description="Disordered" evidence="1">
    <location>
        <begin position="412"/>
        <end position="625"/>
    </location>
</feature>
<reference evidence="2" key="1">
    <citation type="submission" date="2016-04" db="EMBL/GenBank/DDBJ databases">
        <authorList>
            <person name="Nguyen H.D."/>
            <person name="Samba Siva P."/>
            <person name="Cullis J."/>
            <person name="Levesque C.A."/>
            <person name="Hambleton S."/>
        </authorList>
    </citation>
    <scope>NUCLEOTIDE SEQUENCE</scope>
    <source>
        <strain evidence="2">DAOMC 236416</strain>
    </source>
</reference>
<dbReference type="Proteomes" id="UP000077521">
    <property type="component" value="Unassembled WGS sequence"/>
</dbReference>
<feature type="compositionally biased region" description="Gly residues" evidence="1">
    <location>
        <begin position="741"/>
        <end position="750"/>
    </location>
</feature>